<dbReference type="GO" id="GO:0005525">
    <property type="term" value="F:GTP binding"/>
    <property type="evidence" value="ECO:0007669"/>
    <property type="project" value="UniProtKB-KW"/>
</dbReference>
<evidence type="ECO:0000256" key="10">
    <source>
        <dbReference type="SAM" id="SignalP"/>
    </source>
</evidence>
<reference evidence="11 12" key="1">
    <citation type="submission" date="2019-03" db="EMBL/GenBank/DDBJ databases">
        <title>An improved genome assembly of the fluke Schistosoma japonicum.</title>
        <authorList>
            <person name="Hu W."/>
            <person name="Luo F."/>
            <person name="Yin M."/>
            <person name="Mo X."/>
            <person name="Sun C."/>
            <person name="Wu Q."/>
            <person name="Zhu B."/>
            <person name="Xiang M."/>
            <person name="Wang J."/>
            <person name="Wang Y."/>
            <person name="Zhang T."/>
            <person name="Xu B."/>
            <person name="Zheng H."/>
            <person name="Feng Z."/>
        </authorList>
    </citation>
    <scope>NUCLEOTIDE SEQUENCE [LARGE SCALE GENOMIC DNA]</scope>
    <source>
        <strain evidence="11">HuSjv2</strain>
        <tissue evidence="11">Worms</tissue>
    </source>
</reference>
<dbReference type="InterPro" id="IPR027417">
    <property type="entry name" value="P-loop_NTPase"/>
</dbReference>
<sequence length="212" mass="24100">MVYLFHCFVHFVTWNLLSHSLKSVTRKKLVVVGDGACGKTCLLTVFSKNEFPVDYVPTIFESFVTEIVVDNKRIELNLWDTAGQEDYDRLRPLSYSDTNVVVLCFSVDNPDSLENVQEKWMPEIKSMLPKVPVILVANKKDLRNDNVTKRELSKMKQHPVTESEGECIAKKIGAQAYIECSAKHKEGVNQVFETAARVALHVKTKKRHCTIA</sequence>
<name>A0A4Z2CV75_SCHJA</name>
<evidence type="ECO:0000256" key="4">
    <source>
        <dbReference type="ARBA" id="ARBA00022481"/>
    </source>
</evidence>
<dbReference type="PROSITE" id="PS51420">
    <property type="entry name" value="RHO"/>
    <property type="match status" value="1"/>
</dbReference>
<dbReference type="EMBL" id="SKCS01000420">
    <property type="protein sequence ID" value="TNN07880.1"/>
    <property type="molecule type" value="Genomic_DNA"/>
</dbReference>
<dbReference type="Proteomes" id="UP000311919">
    <property type="component" value="Unassembled WGS sequence"/>
</dbReference>
<evidence type="ECO:0000256" key="9">
    <source>
        <dbReference type="ARBA" id="ARBA00023289"/>
    </source>
</evidence>
<evidence type="ECO:0000256" key="2">
    <source>
        <dbReference type="ARBA" id="ARBA00010142"/>
    </source>
</evidence>
<dbReference type="AlphaFoldDB" id="A0A4Z2CV75"/>
<keyword evidence="4" id="KW-0488">Methylation</keyword>
<protein>
    <submittedName>
        <fullName evidence="11">Ras-like GTP-binding protein isoform 2</fullName>
    </submittedName>
</protein>
<dbReference type="PANTHER" id="PTHR24072">
    <property type="entry name" value="RHO FAMILY GTPASE"/>
    <property type="match status" value="1"/>
</dbReference>
<dbReference type="PROSITE" id="PS51419">
    <property type="entry name" value="RAB"/>
    <property type="match status" value="1"/>
</dbReference>
<keyword evidence="5" id="KW-0547">Nucleotide-binding</keyword>
<evidence type="ECO:0000256" key="8">
    <source>
        <dbReference type="ARBA" id="ARBA00023288"/>
    </source>
</evidence>
<dbReference type="SMART" id="SM00175">
    <property type="entry name" value="RAB"/>
    <property type="match status" value="1"/>
</dbReference>
<dbReference type="InterPro" id="IPR001806">
    <property type="entry name" value="Small_GTPase"/>
</dbReference>
<comment type="caution">
    <text evidence="11">The sequence shown here is derived from an EMBL/GenBank/DDBJ whole genome shotgun (WGS) entry which is preliminary data.</text>
</comment>
<organism evidence="11 12">
    <name type="scientific">Schistosoma japonicum</name>
    <name type="common">Blood fluke</name>
    <dbReference type="NCBI Taxonomy" id="6182"/>
    <lineage>
        <taxon>Eukaryota</taxon>
        <taxon>Metazoa</taxon>
        <taxon>Spiralia</taxon>
        <taxon>Lophotrochozoa</taxon>
        <taxon>Platyhelminthes</taxon>
        <taxon>Trematoda</taxon>
        <taxon>Digenea</taxon>
        <taxon>Strigeidida</taxon>
        <taxon>Schistosomatoidea</taxon>
        <taxon>Schistosomatidae</taxon>
        <taxon>Schistosoma</taxon>
    </lineage>
</organism>
<keyword evidence="12" id="KW-1185">Reference proteome</keyword>
<comment type="subcellular location">
    <subcellularLocation>
        <location evidence="1">Cell membrane</location>
        <topology evidence="1">Lipid-anchor</topology>
        <orientation evidence="1">Cytoplasmic side</orientation>
    </subcellularLocation>
</comment>
<evidence type="ECO:0000256" key="6">
    <source>
        <dbReference type="ARBA" id="ARBA00023134"/>
    </source>
</evidence>
<evidence type="ECO:0000256" key="1">
    <source>
        <dbReference type="ARBA" id="ARBA00004342"/>
    </source>
</evidence>
<dbReference type="InterPro" id="IPR005225">
    <property type="entry name" value="Small_GTP-bd"/>
</dbReference>
<keyword evidence="9" id="KW-0636">Prenylation</keyword>
<dbReference type="GO" id="GO:0005886">
    <property type="term" value="C:plasma membrane"/>
    <property type="evidence" value="ECO:0007669"/>
    <property type="project" value="UniProtKB-SubCell"/>
</dbReference>
<keyword evidence="3" id="KW-1003">Cell membrane</keyword>
<gene>
    <name evidence="11" type="ORF">EWB00_007470</name>
</gene>
<dbReference type="OrthoDB" id="8830751at2759"/>
<keyword evidence="7" id="KW-0472">Membrane</keyword>
<dbReference type="Gene3D" id="3.40.50.300">
    <property type="entry name" value="P-loop containing nucleotide triphosphate hydrolases"/>
    <property type="match status" value="1"/>
</dbReference>
<feature type="chain" id="PRO_5021378816" evidence="10">
    <location>
        <begin position="21"/>
        <end position="212"/>
    </location>
</feature>
<accession>A0A4Z2CV75</accession>
<proteinExistence type="inferred from homology"/>
<comment type="similarity">
    <text evidence="2">Belongs to the small GTPase superfamily. Rho family.</text>
</comment>
<dbReference type="PROSITE" id="PS51421">
    <property type="entry name" value="RAS"/>
    <property type="match status" value="1"/>
</dbReference>
<dbReference type="SMART" id="SM00174">
    <property type="entry name" value="RHO"/>
    <property type="match status" value="1"/>
</dbReference>
<dbReference type="NCBIfam" id="TIGR00231">
    <property type="entry name" value="small_GTP"/>
    <property type="match status" value="1"/>
</dbReference>
<keyword evidence="6" id="KW-0342">GTP-binding</keyword>
<dbReference type="InterPro" id="IPR003578">
    <property type="entry name" value="Small_GTPase_Rho"/>
</dbReference>
<dbReference type="Pfam" id="PF00071">
    <property type="entry name" value="Ras"/>
    <property type="match status" value="1"/>
</dbReference>
<dbReference type="GO" id="GO:0003924">
    <property type="term" value="F:GTPase activity"/>
    <property type="evidence" value="ECO:0007669"/>
    <property type="project" value="InterPro"/>
</dbReference>
<dbReference type="SMART" id="SM00173">
    <property type="entry name" value="RAS"/>
    <property type="match status" value="1"/>
</dbReference>
<keyword evidence="10" id="KW-0732">Signal</keyword>
<feature type="signal peptide" evidence="10">
    <location>
        <begin position="1"/>
        <end position="20"/>
    </location>
</feature>
<keyword evidence="8" id="KW-0449">Lipoprotein</keyword>
<evidence type="ECO:0000256" key="3">
    <source>
        <dbReference type="ARBA" id="ARBA00022475"/>
    </source>
</evidence>
<dbReference type="GO" id="GO:0007264">
    <property type="term" value="P:small GTPase-mediated signal transduction"/>
    <property type="evidence" value="ECO:0007669"/>
    <property type="project" value="InterPro"/>
</dbReference>
<evidence type="ECO:0000313" key="11">
    <source>
        <dbReference type="EMBL" id="TNN07880.1"/>
    </source>
</evidence>
<evidence type="ECO:0000256" key="7">
    <source>
        <dbReference type="ARBA" id="ARBA00023136"/>
    </source>
</evidence>
<evidence type="ECO:0000256" key="5">
    <source>
        <dbReference type="ARBA" id="ARBA00022741"/>
    </source>
</evidence>
<dbReference type="FunFam" id="3.40.50.300:FF:000983">
    <property type="entry name" value="Rho family GTPase"/>
    <property type="match status" value="1"/>
</dbReference>
<dbReference type="PRINTS" id="PR00449">
    <property type="entry name" value="RASTRNSFRMNG"/>
</dbReference>
<dbReference type="STRING" id="6182.A0A4Z2CV75"/>
<evidence type="ECO:0000313" key="12">
    <source>
        <dbReference type="Proteomes" id="UP000311919"/>
    </source>
</evidence>
<dbReference type="SUPFAM" id="SSF52540">
    <property type="entry name" value="P-loop containing nucleoside triphosphate hydrolases"/>
    <property type="match status" value="1"/>
</dbReference>